<dbReference type="InterPro" id="IPR035965">
    <property type="entry name" value="PAS-like_dom_sf"/>
</dbReference>
<evidence type="ECO:0000313" key="18">
    <source>
        <dbReference type="EMBL" id="CAG77295.1"/>
    </source>
</evidence>
<dbReference type="PANTHER" id="PTHR43547:SF10">
    <property type="entry name" value="SENSOR HISTIDINE KINASE DCUS"/>
    <property type="match status" value="1"/>
</dbReference>
<dbReference type="Proteomes" id="UP000007966">
    <property type="component" value="Chromosome"/>
</dbReference>
<feature type="transmembrane region" description="Helical" evidence="16">
    <location>
        <begin position="20"/>
        <end position="43"/>
    </location>
</feature>
<comment type="function">
    <text evidence="14">Member of the two-component regulatory system DcuR/DcuS. Involved in the C4-dicarboxylate-stimulated regulation of the genes encoding the anaerobic fumarate respiratory system (frdABCD; nuoAN; dcuB; sdhCDAB; etc.). Weakly regulates the aerobic C4-dicarboxylate transporter dctA. Activates DcuR by phosphorylation.</text>
</comment>
<dbReference type="PRINTS" id="PR00344">
    <property type="entry name" value="BCTRLSENSOR"/>
</dbReference>
<dbReference type="EC" id="2.7.13.3" evidence="3"/>
<dbReference type="SMART" id="SM00091">
    <property type="entry name" value="PAS"/>
    <property type="match status" value="1"/>
</dbReference>
<keyword evidence="9 18" id="KW-0418">Kinase</keyword>
<dbReference type="Gene3D" id="1.10.287.130">
    <property type="match status" value="1"/>
</dbReference>
<keyword evidence="6 18" id="KW-0808">Transferase</keyword>
<keyword evidence="5" id="KW-0597">Phosphoprotein</keyword>
<dbReference type="Gene3D" id="3.30.450.20">
    <property type="entry name" value="PAS domain"/>
    <property type="match status" value="2"/>
</dbReference>
<accession>Q6CYV6</accession>
<dbReference type="KEGG" id="eca:ECA4399"/>
<keyword evidence="13 16" id="KW-0472">Membrane</keyword>
<reference evidence="18" key="1">
    <citation type="submission" date="2004-02" db="EMBL/GenBank/DDBJ databases">
        <title>The genome sequence of the enterobacterial phytopathogen Erwinia carotovora subsp. atroseptica SCRI1043 and functional genomic identification of novel virulence factors.</title>
        <authorList>
            <person name="Bell K.S."/>
            <person name="Sebaihia M."/>
            <person name="Pritchard L."/>
            <person name="Holden M."/>
            <person name="Hyman L.J."/>
            <person name="Holeva M.C."/>
            <person name="Thomson N.R."/>
            <person name="Bentley S.D."/>
            <person name="Churcher C."/>
            <person name="Mungall K."/>
            <person name="Atkin R."/>
            <person name="Bason N."/>
            <person name="Brooks K."/>
            <person name="Chillingworth T."/>
            <person name="Clark K."/>
            <person name="Doggett J."/>
            <person name="Fraser A."/>
            <person name="Hance Z."/>
            <person name="Hauser H."/>
            <person name="Jagels K."/>
            <person name="Moule S."/>
            <person name="Norbertczak H."/>
            <person name="Ormond D."/>
            <person name="Price C."/>
            <person name="Quail M.A."/>
            <person name="Sanders M."/>
            <person name="Walker D."/>
            <person name="Whitehead S."/>
            <person name="Salmond G.P.C."/>
            <person name="Birch P.R.J."/>
            <person name="Barrell B.G."/>
            <person name="Parkhill J."/>
            <person name="Toth I.K."/>
        </authorList>
    </citation>
    <scope>NUCLEOTIDE SEQUENCE</scope>
    <source>
        <strain evidence="18">SCRI1043</strain>
    </source>
</reference>
<dbReference type="AlphaFoldDB" id="Q6CYV6"/>
<keyword evidence="19" id="KW-1185">Reference proteome</keyword>
<evidence type="ECO:0000259" key="17">
    <source>
        <dbReference type="PROSITE" id="PS50109"/>
    </source>
</evidence>
<keyword evidence="7 16" id="KW-0812">Transmembrane</keyword>
<dbReference type="SUPFAM" id="SSF55785">
    <property type="entry name" value="PYP-like sensor domain (PAS domain)"/>
    <property type="match status" value="1"/>
</dbReference>
<evidence type="ECO:0000256" key="12">
    <source>
        <dbReference type="ARBA" id="ARBA00023012"/>
    </source>
</evidence>
<dbReference type="InterPro" id="IPR039506">
    <property type="entry name" value="SPOB_a"/>
</dbReference>
<proteinExistence type="predicted"/>
<dbReference type="PROSITE" id="PS50109">
    <property type="entry name" value="HIS_KIN"/>
    <property type="match status" value="1"/>
</dbReference>
<evidence type="ECO:0000256" key="14">
    <source>
        <dbReference type="ARBA" id="ARBA00054880"/>
    </source>
</evidence>
<keyword evidence="4" id="KW-1003">Cell membrane</keyword>
<dbReference type="eggNOG" id="COG3290">
    <property type="taxonomic scope" value="Bacteria"/>
</dbReference>
<dbReference type="InterPro" id="IPR003594">
    <property type="entry name" value="HATPase_dom"/>
</dbReference>
<keyword evidence="10" id="KW-0067">ATP-binding</keyword>
<evidence type="ECO:0000313" key="19">
    <source>
        <dbReference type="Proteomes" id="UP000007966"/>
    </source>
</evidence>
<evidence type="ECO:0000256" key="3">
    <source>
        <dbReference type="ARBA" id="ARBA00012438"/>
    </source>
</evidence>
<dbReference type="Pfam" id="PF00989">
    <property type="entry name" value="PAS"/>
    <property type="match status" value="1"/>
</dbReference>
<dbReference type="HOGENOM" id="CLU_020211_11_2_6"/>
<dbReference type="InterPro" id="IPR013767">
    <property type="entry name" value="PAS_fold"/>
</dbReference>
<organism evidence="18 19">
    <name type="scientific">Pectobacterium atrosepticum (strain SCRI 1043 / ATCC BAA-672)</name>
    <name type="common">Erwinia carotovora subsp. atroseptica</name>
    <dbReference type="NCBI Taxonomy" id="218491"/>
    <lineage>
        <taxon>Bacteria</taxon>
        <taxon>Pseudomonadati</taxon>
        <taxon>Pseudomonadota</taxon>
        <taxon>Gammaproteobacteria</taxon>
        <taxon>Enterobacterales</taxon>
        <taxon>Pectobacteriaceae</taxon>
        <taxon>Pectobacterium</taxon>
    </lineage>
</organism>
<dbReference type="SUPFAM" id="SSF55874">
    <property type="entry name" value="ATPase domain of HSP90 chaperone/DNA topoisomerase II/histidine kinase"/>
    <property type="match status" value="1"/>
</dbReference>
<dbReference type="EMBL" id="BX950851">
    <property type="protein sequence ID" value="CAG77295.1"/>
    <property type="molecule type" value="Genomic_DNA"/>
</dbReference>
<dbReference type="Pfam" id="PF14689">
    <property type="entry name" value="SPOB_a"/>
    <property type="match status" value="1"/>
</dbReference>
<comment type="subcellular location">
    <subcellularLocation>
        <location evidence="2">Cell membrane</location>
        <topology evidence="2">Multi-pass membrane protein</topology>
    </subcellularLocation>
</comment>
<dbReference type="NCBIfam" id="NF008298">
    <property type="entry name" value="PRK11086.1"/>
    <property type="match status" value="1"/>
</dbReference>
<evidence type="ECO:0000256" key="11">
    <source>
        <dbReference type="ARBA" id="ARBA00022989"/>
    </source>
</evidence>
<dbReference type="GO" id="GO:0006355">
    <property type="term" value="P:regulation of DNA-templated transcription"/>
    <property type="evidence" value="ECO:0007669"/>
    <property type="project" value="InterPro"/>
</dbReference>
<dbReference type="InterPro" id="IPR029151">
    <property type="entry name" value="Sensor-like_sf"/>
</dbReference>
<dbReference type="FunFam" id="1.10.287.130:FF:000011">
    <property type="entry name" value="Sensor histidine kinase DcuS"/>
    <property type="match status" value="1"/>
</dbReference>
<dbReference type="CDD" id="cd16915">
    <property type="entry name" value="HATPase_DpiB-CitA-like"/>
    <property type="match status" value="1"/>
</dbReference>
<evidence type="ECO:0000256" key="8">
    <source>
        <dbReference type="ARBA" id="ARBA00022741"/>
    </source>
</evidence>
<dbReference type="Gene3D" id="3.30.565.10">
    <property type="entry name" value="Histidine kinase-like ATPase, C-terminal domain"/>
    <property type="match status" value="1"/>
</dbReference>
<keyword evidence="8" id="KW-0547">Nucleotide-binding</keyword>
<dbReference type="SUPFAM" id="SSF55890">
    <property type="entry name" value="Sporulation response regulatory protein Spo0B"/>
    <property type="match status" value="1"/>
</dbReference>
<dbReference type="SMART" id="SM00387">
    <property type="entry name" value="HATPase_c"/>
    <property type="match status" value="1"/>
</dbReference>
<evidence type="ECO:0000256" key="16">
    <source>
        <dbReference type="SAM" id="Phobius"/>
    </source>
</evidence>
<protein>
    <recommendedName>
        <fullName evidence="15">Sensor histidine kinase DcuS</fullName>
        <ecNumber evidence="3">2.7.13.3</ecNumber>
    </recommendedName>
</protein>
<dbReference type="SUPFAM" id="SSF103190">
    <property type="entry name" value="Sensory domain-like"/>
    <property type="match status" value="1"/>
</dbReference>
<dbReference type="FunFam" id="3.30.450.20:FF:000018">
    <property type="entry name" value="Sensor histidine kinase DcuS"/>
    <property type="match status" value="1"/>
</dbReference>
<keyword evidence="12" id="KW-0902">Two-component regulatory system</keyword>
<evidence type="ECO:0000256" key="4">
    <source>
        <dbReference type="ARBA" id="ARBA00022475"/>
    </source>
</evidence>
<dbReference type="PANTHER" id="PTHR43547">
    <property type="entry name" value="TWO-COMPONENT HISTIDINE KINASE"/>
    <property type="match status" value="1"/>
</dbReference>
<feature type="transmembrane region" description="Helical" evidence="16">
    <location>
        <begin position="183"/>
        <end position="203"/>
    </location>
</feature>
<dbReference type="Pfam" id="PF02518">
    <property type="entry name" value="HATPase_c"/>
    <property type="match status" value="1"/>
</dbReference>
<dbReference type="InterPro" id="IPR005467">
    <property type="entry name" value="His_kinase_dom"/>
</dbReference>
<dbReference type="InterPro" id="IPR036890">
    <property type="entry name" value="HATPase_C_sf"/>
</dbReference>
<evidence type="ECO:0000256" key="5">
    <source>
        <dbReference type="ARBA" id="ARBA00022553"/>
    </source>
</evidence>
<evidence type="ECO:0000256" key="6">
    <source>
        <dbReference type="ARBA" id="ARBA00022679"/>
    </source>
</evidence>
<dbReference type="STRING" id="218491.ECA4399"/>
<feature type="domain" description="Histidine kinase" evidence="17">
    <location>
        <begin position="354"/>
        <end position="546"/>
    </location>
</feature>
<comment type="catalytic activity">
    <reaction evidence="1">
        <text>ATP + protein L-histidine = ADP + protein N-phospho-L-histidine.</text>
        <dbReference type="EC" id="2.7.13.3"/>
    </reaction>
</comment>
<name>Q6CYV6_PECAS</name>
<evidence type="ECO:0000256" key="2">
    <source>
        <dbReference type="ARBA" id="ARBA00004651"/>
    </source>
</evidence>
<dbReference type="GO" id="GO:0005524">
    <property type="term" value="F:ATP binding"/>
    <property type="evidence" value="ECO:0007669"/>
    <property type="project" value="UniProtKB-KW"/>
</dbReference>
<evidence type="ECO:0000256" key="13">
    <source>
        <dbReference type="ARBA" id="ARBA00023136"/>
    </source>
</evidence>
<evidence type="ECO:0000256" key="15">
    <source>
        <dbReference type="ARBA" id="ARBA00067636"/>
    </source>
</evidence>
<evidence type="ECO:0000256" key="1">
    <source>
        <dbReference type="ARBA" id="ARBA00000085"/>
    </source>
</evidence>
<dbReference type="GO" id="GO:0000155">
    <property type="term" value="F:phosphorelay sensor kinase activity"/>
    <property type="evidence" value="ECO:0007669"/>
    <property type="project" value="InterPro"/>
</dbReference>
<evidence type="ECO:0000256" key="10">
    <source>
        <dbReference type="ARBA" id="ARBA00022840"/>
    </source>
</evidence>
<dbReference type="CDD" id="cd00130">
    <property type="entry name" value="PAS"/>
    <property type="match status" value="1"/>
</dbReference>
<keyword evidence="11 16" id="KW-1133">Transmembrane helix</keyword>
<dbReference type="InterPro" id="IPR004358">
    <property type="entry name" value="Sig_transdc_His_kin-like_C"/>
</dbReference>
<evidence type="ECO:0000256" key="7">
    <source>
        <dbReference type="ARBA" id="ARBA00022692"/>
    </source>
</evidence>
<evidence type="ECO:0000256" key="9">
    <source>
        <dbReference type="ARBA" id="ARBA00022777"/>
    </source>
</evidence>
<dbReference type="GO" id="GO:0005886">
    <property type="term" value="C:plasma membrane"/>
    <property type="evidence" value="ECO:0007669"/>
    <property type="project" value="UniProtKB-SubCell"/>
</dbReference>
<dbReference type="InterPro" id="IPR000014">
    <property type="entry name" value="PAS"/>
</dbReference>
<dbReference type="InterPro" id="IPR016120">
    <property type="entry name" value="Sig_transdc_His_kin_SpoOB"/>
</dbReference>
<sequence length="552" mass="61726">MMVVLESDMGKKKAPLKLGTSVFLMVSVVLGAVLLVVYSLLFFRINQLSEDHLREKAFAIARTFAASPVVINELKGIGRPEDVQIAAETIRQRNQLLFVTVTDMDTVRHSHPEPERIGEHFAGRDIYPALLGMENTAINRGTLDPALRVFTPVFDNNHKQVGVVALGIALTSVQKVISDNRWMIPWTLLAGALVGWLGTLILVKVLKRIMLGFEPFEISNLFEQRNAMLKHIKEGVIAVDQHGRITVINDEARRLFRQNKPQGNETSAPKPAERVSEQWLEHLHLHLKQVLESGTPRRDEEISFNGHLLLTNTVPVFVKGDIIGAIATFRDKTEISQLLQRLSGMSYYADALRAQSHEFMNKLHVILGMLHLKYYSQLEDYILKTANNYQAEIGSIIRKVKSPVIAGFLLGKINRARDLGITLSISEESLLPDTDDVDATNELITVLGNLIENAMDAIDGQENCEISVSFHHQNSRLHCTVGDDGPGISPESQSRIYEQGFSTKGSGRGIGLYLTKQSLEKIGGTIEFESEPEVYTQFFVTIPYQARLFDHD</sequence>
<gene>
    <name evidence="18" type="primary">dcuS</name>
    <name evidence="18" type="ordered locus">ECA4399</name>
</gene>
<dbReference type="Pfam" id="PF17203">
    <property type="entry name" value="sCache_3_2"/>
    <property type="match status" value="1"/>
</dbReference>
<dbReference type="InterPro" id="IPR033463">
    <property type="entry name" value="sCache_3"/>
</dbReference>